<dbReference type="Proteomes" id="UP000014071">
    <property type="component" value="Unassembled WGS sequence"/>
</dbReference>
<evidence type="ECO:0000313" key="3">
    <source>
        <dbReference type="Proteomes" id="UP000014071"/>
    </source>
</evidence>
<reference evidence="3" key="1">
    <citation type="journal article" date="2013" name="Genome Announc.">
        <title>Draft genome sequence of the basidiomycetous yeast-like fungus Pseudozyma hubeiensis SY62, which produces an abundant amount of the biosurfactant mannosylerythritol lipids.</title>
        <authorList>
            <person name="Konishi M."/>
            <person name="Hatada Y."/>
            <person name="Horiuchi J."/>
        </authorList>
    </citation>
    <scope>NUCLEOTIDE SEQUENCE [LARGE SCALE GENOMIC DNA]</scope>
    <source>
        <strain evidence="3">SY62</strain>
    </source>
</reference>
<protein>
    <submittedName>
        <fullName evidence="2">Uncharacterized protein</fullName>
    </submittedName>
</protein>
<proteinExistence type="predicted"/>
<name>R9NWK9_PSEHS</name>
<dbReference type="GeneID" id="24105785"/>
<dbReference type="EMBL" id="DF238770">
    <property type="protein sequence ID" value="GAC92919.1"/>
    <property type="molecule type" value="Genomic_DNA"/>
</dbReference>
<evidence type="ECO:0000313" key="2">
    <source>
        <dbReference type="EMBL" id="GAC92919.1"/>
    </source>
</evidence>
<feature type="region of interest" description="Disordered" evidence="1">
    <location>
        <begin position="56"/>
        <end position="81"/>
    </location>
</feature>
<sequence>MCSVAVRWWADTPRLRTVHRQRRTRRLHDESRMLRLRSSSLPVDSRTTMMNNREGRMLVDRNEGLPNGRSSETCNGARPFS</sequence>
<evidence type="ECO:0000256" key="1">
    <source>
        <dbReference type="SAM" id="MobiDB-lite"/>
    </source>
</evidence>
<organism evidence="2 3">
    <name type="scientific">Pseudozyma hubeiensis (strain SY62)</name>
    <name type="common">Yeast</name>
    <dbReference type="NCBI Taxonomy" id="1305764"/>
    <lineage>
        <taxon>Eukaryota</taxon>
        <taxon>Fungi</taxon>
        <taxon>Dikarya</taxon>
        <taxon>Basidiomycota</taxon>
        <taxon>Ustilaginomycotina</taxon>
        <taxon>Ustilaginomycetes</taxon>
        <taxon>Ustilaginales</taxon>
        <taxon>Ustilaginaceae</taxon>
        <taxon>Pseudozyma</taxon>
    </lineage>
</organism>
<accession>R9NWK9</accession>
<dbReference type="HOGENOM" id="CLU_2574893_0_0_1"/>
<dbReference type="AlphaFoldDB" id="R9NWK9"/>
<dbReference type="RefSeq" id="XP_012186506.1">
    <property type="nucleotide sequence ID" value="XM_012331116.1"/>
</dbReference>
<gene>
    <name evidence="2" type="ORF">PHSY_000478</name>
</gene>
<keyword evidence="3" id="KW-1185">Reference proteome</keyword>